<keyword evidence="1" id="KW-0812">Transmembrane</keyword>
<evidence type="ECO:0000259" key="2">
    <source>
        <dbReference type="Pfam" id="PF02517"/>
    </source>
</evidence>
<feature type="transmembrane region" description="Helical" evidence="1">
    <location>
        <begin position="72"/>
        <end position="96"/>
    </location>
</feature>
<dbReference type="RefSeq" id="WP_413264880.1">
    <property type="nucleotide sequence ID" value="NZ_JBHFNR010000148.1"/>
</dbReference>
<reference evidence="3 4" key="1">
    <citation type="submission" date="2024-09" db="EMBL/GenBank/DDBJ databases">
        <title>Floridaenema gen nov. (Aerosakkonemataceae, Aerosakkonematales ord. nov., Cyanobacteria) from benthic tropical and subtropical fresh waters, with the description of four new species.</title>
        <authorList>
            <person name="Moretto J.A."/>
            <person name="Berthold D.E."/>
            <person name="Lefler F.W."/>
            <person name="Huang I.-S."/>
            <person name="Laughinghouse H. IV."/>
        </authorList>
    </citation>
    <scope>NUCLEOTIDE SEQUENCE [LARGE SCALE GENOMIC DNA]</scope>
    <source>
        <strain evidence="3 4">BLCC-F50</strain>
    </source>
</reference>
<name>A0ABV4XU51_9CYAN</name>
<sequence length="149" mass="16099">MDTRTDSKIRLLLRILRFPLTSLLVLYVSLVHLMNEGETLVGVASIAIVFGPMLAAPYMVTRRLWMSIGLHIAWNYTMGKIFSGAVSGGNEMQGLFKTTFAGPQLLTGGSAGMEGSLIAILVSAAASVILLILAVRRGKIVPPSWKRRA</sequence>
<organism evidence="3 4">
    <name type="scientific">Floridaenema flaviceps BLCC-F50</name>
    <dbReference type="NCBI Taxonomy" id="3153642"/>
    <lineage>
        <taxon>Bacteria</taxon>
        <taxon>Bacillati</taxon>
        <taxon>Cyanobacteriota</taxon>
        <taxon>Cyanophyceae</taxon>
        <taxon>Oscillatoriophycideae</taxon>
        <taxon>Aerosakkonematales</taxon>
        <taxon>Aerosakkonemataceae</taxon>
        <taxon>Floridanema</taxon>
        <taxon>Floridanema flaviceps</taxon>
    </lineage>
</organism>
<keyword evidence="4" id="KW-1185">Reference proteome</keyword>
<dbReference type="PANTHER" id="PTHR39430">
    <property type="entry name" value="MEMBRANE-ASSOCIATED PROTEASE-RELATED"/>
    <property type="match status" value="1"/>
</dbReference>
<dbReference type="InterPro" id="IPR003675">
    <property type="entry name" value="Rce1/LyrA-like_dom"/>
</dbReference>
<evidence type="ECO:0000256" key="1">
    <source>
        <dbReference type="SAM" id="Phobius"/>
    </source>
</evidence>
<keyword evidence="1" id="KW-0472">Membrane</keyword>
<comment type="caution">
    <text evidence="3">The sequence shown here is derived from an EMBL/GenBank/DDBJ whole genome shotgun (WGS) entry which is preliminary data.</text>
</comment>
<dbReference type="EMBL" id="JBHFNR010000148">
    <property type="protein sequence ID" value="MFB2895241.1"/>
    <property type="molecule type" value="Genomic_DNA"/>
</dbReference>
<proteinExistence type="predicted"/>
<dbReference type="PANTHER" id="PTHR39430:SF1">
    <property type="entry name" value="PROTEASE"/>
    <property type="match status" value="1"/>
</dbReference>
<accession>A0ABV4XU51</accession>
<keyword evidence="1" id="KW-1133">Transmembrane helix</keyword>
<dbReference type="Proteomes" id="UP001576784">
    <property type="component" value="Unassembled WGS sequence"/>
</dbReference>
<feature type="transmembrane region" description="Helical" evidence="1">
    <location>
        <begin position="12"/>
        <end position="34"/>
    </location>
</feature>
<protein>
    <submittedName>
        <fullName evidence="3">Type II CAAX prenyl endopeptidase Rce1 family protein</fullName>
    </submittedName>
</protein>
<evidence type="ECO:0000313" key="4">
    <source>
        <dbReference type="Proteomes" id="UP001576784"/>
    </source>
</evidence>
<feature type="transmembrane region" description="Helical" evidence="1">
    <location>
        <begin position="40"/>
        <end position="60"/>
    </location>
</feature>
<feature type="domain" description="CAAX prenyl protease 2/Lysostaphin resistance protein A-like" evidence="2">
    <location>
        <begin position="25"/>
        <end position="76"/>
    </location>
</feature>
<evidence type="ECO:0000313" key="3">
    <source>
        <dbReference type="EMBL" id="MFB2895241.1"/>
    </source>
</evidence>
<gene>
    <name evidence="3" type="ORF">ACE1CI_20220</name>
</gene>
<dbReference type="Pfam" id="PF02517">
    <property type="entry name" value="Rce1-like"/>
    <property type="match status" value="1"/>
</dbReference>
<feature type="transmembrane region" description="Helical" evidence="1">
    <location>
        <begin position="116"/>
        <end position="135"/>
    </location>
</feature>